<dbReference type="Gene3D" id="2.130.10.10">
    <property type="entry name" value="YVTN repeat-like/Quinoprotein amine dehydrogenase"/>
    <property type="match status" value="1"/>
</dbReference>
<dbReference type="Pfam" id="PF13360">
    <property type="entry name" value="PQQ_2"/>
    <property type="match status" value="1"/>
</dbReference>
<evidence type="ECO:0000259" key="2">
    <source>
        <dbReference type="Pfam" id="PF13360"/>
    </source>
</evidence>
<dbReference type="InterPro" id="IPR002372">
    <property type="entry name" value="PQQ_rpt_dom"/>
</dbReference>
<dbReference type="InterPro" id="IPR018391">
    <property type="entry name" value="PQQ_b-propeller_rpt"/>
</dbReference>
<dbReference type="InterPro" id="IPR011047">
    <property type="entry name" value="Quinoprotein_ADH-like_sf"/>
</dbReference>
<accession>A0A6M5YUY6</accession>
<dbReference type="SMART" id="SM00564">
    <property type="entry name" value="PQQ"/>
    <property type="match status" value="4"/>
</dbReference>
<feature type="chain" id="PRO_5027060314" description="Pyrrolo-quinoline quinone repeat domain-containing protein" evidence="1">
    <location>
        <begin position="21"/>
        <end position="441"/>
    </location>
</feature>
<protein>
    <recommendedName>
        <fullName evidence="2">Pyrrolo-quinoline quinone repeat domain-containing protein</fullName>
    </recommendedName>
</protein>
<evidence type="ECO:0000256" key="1">
    <source>
        <dbReference type="SAM" id="SignalP"/>
    </source>
</evidence>
<keyword evidence="1" id="KW-0732">Signal</keyword>
<dbReference type="AlphaFoldDB" id="A0A6M5YUY6"/>
<dbReference type="KEGG" id="ftj:FTUN_4805"/>
<sequence>MWVRKTVLLALTVLAAPVVARGDDWPQWMGPKRDNVWRETGIIDKFPPGGPKVLWRTPVAGGYAGPAVSGGKVYVTDRVLAKGAANPADPFDTKTKVNSTERVLCLDQRTGKELWKHEYECPYQISYPAGPRCTPVVHEGKVYALGAMGHFMCFEADTGKVVWEKNFVKDYKAKPALWGWAAHPLIDGKKIVTLVGGAGSHVVAFDKDTGKEVWKAGDMPEQGYSPVMITEAGGKRQMIVAAPKAVYSLDPETGEQYWTTPYSPNDFGYAVMTPVRVGDHLFVAGYPAKNLLVKLTADKPGIEVVFNNKKQTALYPGSVQPFLLDGLLYGYDDSGMMYAVELPSGKRVWEDAGPVGGEKPKGSETAFMVKNGDRFFFFAETGDLVIGKLTPKGYEEIDRAKVIPPTNAAFGRKVVWCAPAYADKKAYIRNDKEIICVDLAK</sequence>
<dbReference type="Gene3D" id="2.40.10.480">
    <property type="match status" value="1"/>
</dbReference>
<keyword evidence="4" id="KW-1185">Reference proteome</keyword>
<feature type="domain" description="Pyrrolo-quinoline quinone repeat" evidence="2">
    <location>
        <begin position="101"/>
        <end position="350"/>
    </location>
</feature>
<evidence type="ECO:0000313" key="3">
    <source>
        <dbReference type="EMBL" id="QJW97236.1"/>
    </source>
</evidence>
<organism evidence="3 4">
    <name type="scientific">Frigoriglobus tundricola</name>
    <dbReference type="NCBI Taxonomy" id="2774151"/>
    <lineage>
        <taxon>Bacteria</taxon>
        <taxon>Pseudomonadati</taxon>
        <taxon>Planctomycetota</taxon>
        <taxon>Planctomycetia</taxon>
        <taxon>Gemmatales</taxon>
        <taxon>Gemmataceae</taxon>
        <taxon>Frigoriglobus</taxon>
    </lineage>
</organism>
<dbReference type="InterPro" id="IPR015943">
    <property type="entry name" value="WD40/YVTN_repeat-like_dom_sf"/>
</dbReference>
<dbReference type="Proteomes" id="UP000503447">
    <property type="component" value="Chromosome"/>
</dbReference>
<feature type="signal peptide" evidence="1">
    <location>
        <begin position="1"/>
        <end position="20"/>
    </location>
</feature>
<dbReference type="PANTHER" id="PTHR34512:SF30">
    <property type="entry name" value="OUTER MEMBRANE PROTEIN ASSEMBLY FACTOR BAMB"/>
    <property type="match status" value="1"/>
</dbReference>
<dbReference type="EMBL" id="CP053452">
    <property type="protein sequence ID" value="QJW97236.1"/>
    <property type="molecule type" value="Genomic_DNA"/>
</dbReference>
<evidence type="ECO:0000313" key="4">
    <source>
        <dbReference type="Proteomes" id="UP000503447"/>
    </source>
</evidence>
<dbReference type="RefSeq" id="WP_171472650.1">
    <property type="nucleotide sequence ID" value="NZ_CP053452.2"/>
</dbReference>
<reference evidence="4" key="1">
    <citation type="submission" date="2020-05" db="EMBL/GenBank/DDBJ databases">
        <title>Frigoriglobus tundricola gen. nov., sp. nov., a psychrotolerant cellulolytic planctomycete of the family Gemmataceae with two divergent copies of 16S rRNA gene.</title>
        <authorList>
            <person name="Kulichevskaya I.S."/>
            <person name="Ivanova A.A."/>
            <person name="Naumoff D.G."/>
            <person name="Beletsky A.V."/>
            <person name="Rijpstra W.I.C."/>
            <person name="Sinninghe Damste J.S."/>
            <person name="Mardanov A.V."/>
            <person name="Ravin N.V."/>
            <person name="Dedysh S.N."/>
        </authorList>
    </citation>
    <scope>NUCLEOTIDE SEQUENCE [LARGE SCALE GENOMIC DNA]</scope>
    <source>
        <strain evidence="4">PL17</strain>
    </source>
</reference>
<gene>
    <name evidence="3" type="ORF">FTUN_4805</name>
</gene>
<dbReference type="PANTHER" id="PTHR34512">
    <property type="entry name" value="CELL SURFACE PROTEIN"/>
    <property type="match status" value="1"/>
</dbReference>
<proteinExistence type="predicted"/>
<name>A0A6M5YUY6_9BACT</name>
<dbReference type="SUPFAM" id="SSF50998">
    <property type="entry name" value="Quinoprotein alcohol dehydrogenase-like"/>
    <property type="match status" value="1"/>
</dbReference>